<comment type="caution">
    <text evidence="1">The sequence shown here is derived from an EMBL/GenBank/DDBJ whole genome shotgun (WGS) entry which is preliminary data.</text>
</comment>
<keyword evidence="2" id="KW-1185">Reference proteome</keyword>
<gene>
    <name evidence="1" type="ORF">EO244_02660</name>
</gene>
<evidence type="ECO:0000313" key="1">
    <source>
        <dbReference type="EMBL" id="RXQ96550.1"/>
    </source>
</evidence>
<evidence type="ECO:0000313" key="2">
    <source>
        <dbReference type="Proteomes" id="UP000289703"/>
    </source>
</evidence>
<dbReference type="OrthoDB" id="1115846at2"/>
<dbReference type="AlphaFoldDB" id="A0A4Q1JNR9"/>
<name>A0A4Q1JNR9_9BACT</name>
<reference evidence="1 2" key="1">
    <citation type="submission" date="2019-01" db="EMBL/GenBank/DDBJ databases">
        <title>Ancylomarina salipaludis sp. nov., isolated from a salt marsh.</title>
        <authorList>
            <person name="Yoon J.-H."/>
        </authorList>
    </citation>
    <scope>NUCLEOTIDE SEQUENCE [LARGE SCALE GENOMIC DNA]</scope>
    <source>
        <strain evidence="1 2">SHSM-M15</strain>
    </source>
</reference>
<dbReference type="RefSeq" id="WP_129252680.1">
    <property type="nucleotide sequence ID" value="NZ_SAXA01000002.1"/>
</dbReference>
<proteinExistence type="predicted"/>
<sequence length="251" mass="28810">MGVSFYKFRQEELPVVGELLLQMFVRDRSAFEKFSPEYKGEFLMIVENQIQKVLGMTQAATLRAEIKKKTADLYNCVDEIIPILDLIAAYAKRAGTSLSIKASDFGVMQAKKEIRKRNIEGVCTKVKVVEQNIANNLSALKERGYTEELGAELIEMTQKAYKLNLIQEEKIREKKQLVVDNMTEYTLLWCFLKDLSETGRLLMKADQQKCDGYKFSHIIKQVRKTKPNTDNTNKGDNIKEKLNQVVVPEEV</sequence>
<dbReference type="EMBL" id="SAXA01000002">
    <property type="protein sequence ID" value="RXQ96550.1"/>
    <property type="molecule type" value="Genomic_DNA"/>
</dbReference>
<accession>A0A4Q1JNR9</accession>
<organism evidence="1 2">
    <name type="scientific">Ancylomarina salipaludis</name>
    <dbReference type="NCBI Taxonomy" id="2501299"/>
    <lineage>
        <taxon>Bacteria</taxon>
        <taxon>Pseudomonadati</taxon>
        <taxon>Bacteroidota</taxon>
        <taxon>Bacteroidia</taxon>
        <taxon>Marinilabiliales</taxon>
        <taxon>Marinifilaceae</taxon>
        <taxon>Ancylomarina</taxon>
    </lineage>
</organism>
<dbReference type="Proteomes" id="UP000289703">
    <property type="component" value="Unassembled WGS sequence"/>
</dbReference>
<protein>
    <submittedName>
        <fullName evidence="1">Uncharacterized protein</fullName>
    </submittedName>
</protein>